<dbReference type="PANTHER" id="PTHR43861:SF1">
    <property type="entry name" value="TRANS-ACONITATE 2-METHYLTRANSFERASE"/>
    <property type="match status" value="1"/>
</dbReference>
<evidence type="ECO:0000259" key="3">
    <source>
        <dbReference type="Pfam" id="PF13649"/>
    </source>
</evidence>
<evidence type="ECO:0000313" key="7">
    <source>
        <dbReference type="Proteomes" id="UP000182836"/>
    </source>
</evidence>
<protein>
    <submittedName>
        <fullName evidence="4">Methylase</fullName>
    </submittedName>
    <submittedName>
        <fullName evidence="5">Methyltransferase domain-containing protein</fullName>
    </submittedName>
</protein>
<feature type="domain" description="Methyltransferase" evidence="3">
    <location>
        <begin position="37"/>
        <end position="134"/>
    </location>
</feature>
<evidence type="ECO:0000313" key="6">
    <source>
        <dbReference type="Proteomes" id="UP000037269"/>
    </source>
</evidence>
<dbReference type="GO" id="GO:0032259">
    <property type="term" value="P:methylation"/>
    <property type="evidence" value="ECO:0007669"/>
    <property type="project" value="UniProtKB-KW"/>
</dbReference>
<dbReference type="Gene3D" id="3.40.50.150">
    <property type="entry name" value="Vaccinia Virus protein VP39"/>
    <property type="match status" value="1"/>
</dbReference>
<dbReference type="PANTHER" id="PTHR43861">
    <property type="entry name" value="TRANS-ACONITATE 2-METHYLTRANSFERASE-RELATED"/>
    <property type="match status" value="1"/>
</dbReference>
<reference evidence="4 6" key="1">
    <citation type="submission" date="2015-07" db="EMBL/GenBank/DDBJ databases">
        <title>Fjat-14205 dsm 2895.</title>
        <authorList>
            <person name="Liu B."/>
            <person name="Wang J."/>
            <person name="Zhu Y."/>
            <person name="Liu G."/>
            <person name="Chen Q."/>
            <person name="Chen Z."/>
            <person name="Lan J."/>
            <person name="Che J."/>
            <person name="Ge C."/>
            <person name="Shi H."/>
            <person name="Pan Z."/>
            <person name="Liu X."/>
        </authorList>
    </citation>
    <scope>NUCLEOTIDE SEQUENCE [LARGE SCALE GENOMIC DNA]</scope>
    <source>
        <strain evidence="4 6">DSM 2895</strain>
    </source>
</reference>
<sequence length="255" mass="29237">MSIAHYDWTDYYDIVSNGLDRDVEFYTDLGLEAKGTVLDLGCGTGRISIPMALKGVEVVGVDASEKMLEKARAKADMAQVNDKITFIHDDMRTFELGRTFPLAMIPYRSFLHLLSVKEQMTALRQVRKHLTEGGLLALNVFVPTIQDLYEQDEKSSTRGIYMIPGSEDRLVVWDYTRYDHFRQVAEIIRQYERTDRDGVVVQRVVLPLHIRYIFPSELHHLLRLAGFGIVERFGDFSKKAFDSKSTELIVIAKKL</sequence>
<dbReference type="SUPFAM" id="SSF53335">
    <property type="entry name" value="S-adenosyl-L-methionine-dependent methyltransferases"/>
    <property type="match status" value="1"/>
</dbReference>
<dbReference type="Gene3D" id="2.20.25.110">
    <property type="entry name" value="S-adenosyl-L-methionine-dependent methyltransferases"/>
    <property type="match status" value="1"/>
</dbReference>
<dbReference type="EMBL" id="LGUG01000013">
    <property type="protein sequence ID" value="KON84350.1"/>
    <property type="molecule type" value="Genomic_DNA"/>
</dbReference>
<dbReference type="Proteomes" id="UP000182836">
    <property type="component" value="Unassembled WGS sequence"/>
</dbReference>
<dbReference type="OrthoDB" id="9804312at2"/>
<keyword evidence="2 5" id="KW-0808">Transferase</keyword>
<dbReference type="InterPro" id="IPR041698">
    <property type="entry name" value="Methyltransf_25"/>
</dbReference>
<keyword evidence="1 4" id="KW-0489">Methyltransferase</keyword>
<dbReference type="GO" id="GO:0008168">
    <property type="term" value="F:methyltransferase activity"/>
    <property type="evidence" value="ECO:0007669"/>
    <property type="project" value="UniProtKB-KW"/>
</dbReference>
<evidence type="ECO:0000256" key="2">
    <source>
        <dbReference type="ARBA" id="ARBA00022679"/>
    </source>
</evidence>
<name>A0A0D1WER5_ANEMI</name>
<accession>A0A0D1WER5</accession>
<dbReference type="STRING" id="47500.AF333_30965"/>
<evidence type="ECO:0000256" key="1">
    <source>
        <dbReference type="ARBA" id="ARBA00022603"/>
    </source>
</evidence>
<dbReference type="PATRIC" id="fig|47500.12.peg.6429"/>
<dbReference type="Proteomes" id="UP000037269">
    <property type="component" value="Unassembled WGS sequence"/>
</dbReference>
<dbReference type="RefSeq" id="WP_043065826.1">
    <property type="nucleotide sequence ID" value="NZ_BJOA01000104.1"/>
</dbReference>
<gene>
    <name evidence="4" type="ORF">AF333_30965</name>
    <name evidence="5" type="ORF">SAMN04487909_108214</name>
</gene>
<reference evidence="5 7" key="2">
    <citation type="submission" date="2016-10" db="EMBL/GenBank/DDBJ databases">
        <authorList>
            <person name="de Groot N.N."/>
        </authorList>
    </citation>
    <scope>NUCLEOTIDE SEQUENCE [LARGE SCALE GENOMIC DNA]</scope>
    <source>
        <strain evidence="5 7">DSM 2895</strain>
    </source>
</reference>
<organism evidence="4 6">
    <name type="scientific">Aneurinibacillus migulanus</name>
    <name type="common">Bacillus migulanus</name>
    <dbReference type="NCBI Taxonomy" id="47500"/>
    <lineage>
        <taxon>Bacteria</taxon>
        <taxon>Bacillati</taxon>
        <taxon>Bacillota</taxon>
        <taxon>Bacilli</taxon>
        <taxon>Bacillales</taxon>
        <taxon>Paenibacillaceae</taxon>
        <taxon>Aneurinibacillus group</taxon>
        <taxon>Aneurinibacillus</taxon>
    </lineage>
</organism>
<dbReference type="CDD" id="cd02440">
    <property type="entry name" value="AdoMet_MTases"/>
    <property type="match status" value="1"/>
</dbReference>
<proteinExistence type="predicted"/>
<keyword evidence="6" id="KW-1185">Reference proteome</keyword>
<dbReference type="AlphaFoldDB" id="A0A0D1WER5"/>
<dbReference type="EMBL" id="FNED01000008">
    <property type="protein sequence ID" value="SDI86534.1"/>
    <property type="molecule type" value="Genomic_DNA"/>
</dbReference>
<dbReference type="InterPro" id="IPR029063">
    <property type="entry name" value="SAM-dependent_MTases_sf"/>
</dbReference>
<dbReference type="GeneID" id="42309546"/>
<evidence type="ECO:0000313" key="4">
    <source>
        <dbReference type="EMBL" id="KON84350.1"/>
    </source>
</evidence>
<evidence type="ECO:0000313" key="5">
    <source>
        <dbReference type="EMBL" id="SDI86534.1"/>
    </source>
</evidence>
<dbReference type="Pfam" id="PF13649">
    <property type="entry name" value="Methyltransf_25"/>
    <property type="match status" value="1"/>
</dbReference>